<dbReference type="Proteomes" id="UP000594263">
    <property type="component" value="Unplaced"/>
</dbReference>
<feature type="region of interest" description="Disordered" evidence="6">
    <location>
        <begin position="347"/>
        <end position="397"/>
    </location>
</feature>
<feature type="region of interest" description="Disordered" evidence="6">
    <location>
        <begin position="171"/>
        <end position="222"/>
    </location>
</feature>
<dbReference type="Pfam" id="PF02365">
    <property type="entry name" value="NAM"/>
    <property type="match status" value="1"/>
</dbReference>
<dbReference type="PANTHER" id="PTHR31989">
    <property type="entry name" value="NAC DOMAIN-CONTAINING PROTEIN 82-RELATED"/>
    <property type="match status" value="1"/>
</dbReference>
<keyword evidence="9" id="KW-1185">Reference proteome</keyword>
<feature type="domain" description="NAC" evidence="7">
    <location>
        <begin position="7"/>
        <end position="170"/>
    </location>
</feature>
<accession>A0A7N0U541</accession>
<dbReference type="SUPFAM" id="SSF101941">
    <property type="entry name" value="NAC domain"/>
    <property type="match status" value="1"/>
</dbReference>
<dbReference type="PROSITE" id="PS51005">
    <property type="entry name" value="NAC"/>
    <property type="match status" value="1"/>
</dbReference>
<evidence type="ECO:0000256" key="4">
    <source>
        <dbReference type="ARBA" id="ARBA00023163"/>
    </source>
</evidence>
<evidence type="ECO:0000256" key="5">
    <source>
        <dbReference type="ARBA" id="ARBA00023242"/>
    </source>
</evidence>
<name>A0A7N0U541_KALFE</name>
<dbReference type="InterPro" id="IPR036093">
    <property type="entry name" value="NAC_dom_sf"/>
</dbReference>
<sequence>MMMSEEWCPGRVFNPAEEEIVGFYLKLAATGMPLPPFVESAVRRVDVYGNQAPWEIFAEELGRGSRVFFAITRLVKRSKGRMSRVVGGGGTWKGQSVKREINVGDVTAVRYTLSFMKETNDEQAGASSEKTKKKKKMASTHWNMVEYKVSSFSGEGDLDQNVVFCRLTYSGPRHQSSPVPSSASSSAVGGSKRGRREGDESISSRPRKRVTQEQQQDDGGVTTYSVLNHQAGEGVGENDDDAMALYVGTANGHGEAADGNDDEYLHLLNFDVAVVDDNDGGLSNNTTEEPVQWSTTTQPVPTALELQEVENVDWTHINMKSNGGVIGSEDDGYLDIINFDVAMGDNDGGLSNNATEEKQQEDPDQQSTITIAQGRSGQFGCPVQSKLLRPFETRTAE</sequence>
<comment type="subcellular location">
    <subcellularLocation>
        <location evidence="1">Nucleus</location>
    </subcellularLocation>
</comment>
<dbReference type="EnsemblPlants" id="Kaladp0055s0184.1.v1.1">
    <property type="protein sequence ID" value="Kaladp0055s0184.1.v1.1.CDS.1"/>
    <property type="gene ID" value="Kaladp0055s0184.v1.1"/>
</dbReference>
<evidence type="ECO:0000256" key="1">
    <source>
        <dbReference type="ARBA" id="ARBA00004123"/>
    </source>
</evidence>
<reference evidence="8" key="1">
    <citation type="submission" date="2021-01" db="UniProtKB">
        <authorList>
            <consortium name="EnsemblPlants"/>
        </authorList>
    </citation>
    <scope>IDENTIFICATION</scope>
</reference>
<proteinExistence type="predicted"/>
<evidence type="ECO:0000256" key="6">
    <source>
        <dbReference type="SAM" id="MobiDB-lite"/>
    </source>
</evidence>
<keyword evidence="3" id="KW-0238">DNA-binding</keyword>
<evidence type="ECO:0000256" key="3">
    <source>
        <dbReference type="ARBA" id="ARBA00023125"/>
    </source>
</evidence>
<dbReference type="OMA" id="EVECVEN"/>
<dbReference type="GO" id="GO:0006355">
    <property type="term" value="P:regulation of DNA-templated transcription"/>
    <property type="evidence" value="ECO:0007669"/>
    <property type="project" value="InterPro"/>
</dbReference>
<evidence type="ECO:0000313" key="9">
    <source>
        <dbReference type="Proteomes" id="UP000594263"/>
    </source>
</evidence>
<keyword evidence="4" id="KW-0804">Transcription</keyword>
<evidence type="ECO:0000259" key="7">
    <source>
        <dbReference type="PROSITE" id="PS51005"/>
    </source>
</evidence>
<dbReference type="Gene3D" id="2.170.150.80">
    <property type="entry name" value="NAC domain"/>
    <property type="match status" value="1"/>
</dbReference>
<feature type="compositionally biased region" description="Polar residues" evidence="6">
    <location>
        <begin position="365"/>
        <end position="376"/>
    </location>
</feature>
<feature type="compositionally biased region" description="Low complexity" evidence="6">
    <location>
        <begin position="176"/>
        <end position="190"/>
    </location>
</feature>
<dbReference type="Gramene" id="Kaladp0055s0184.1.v1.1">
    <property type="protein sequence ID" value="Kaladp0055s0184.1.v1.1.CDS.1"/>
    <property type="gene ID" value="Kaladp0055s0184.v1.1"/>
</dbReference>
<dbReference type="InterPro" id="IPR003441">
    <property type="entry name" value="NAC-dom"/>
</dbReference>
<keyword evidence="5" id="KW-0539">Nucleus</keyword>
<dbReference type="GO" id="GO:0003677">
    <property type="term" value="F:DNA binding"/>
    <property type="evidence" value="ECO:0007669"/>
    <property type="project" value="UniProtKB-KW"/>
</dbReference>
<dbReference type="GO" id="GO:0005634">
    <property type="term" value="C:nucleus"/>
    <property type="evidence" value="ECO:0007669"/>
    <property type="project" value="UniProtKB-SubCell"/>
</dbReference>
<dbReference type="AlphaFoldDB" id="A0A7N0U541"/>
<protein>
    <recommendedName>
        <fullName evidence="7">NAC domain-containing protein</fullName>
    </recommendedName>
</protein>
<feature type="region of interest" description="Disordered" evidence="6">
    <location>
        <begin position="120"/>
        <end position="139"/>
    </location>
</feature>
<evidence type="ECO:0000313" key="8">
    <source>
        <dbReference type="EnsemblPlants" id="Kaladp0055s0184.1.v1.1.CDS.1"/>
    </source>
</evidence>
<evidence type="ECO:0000256" key="2">
    <source>
        <dbReference type="ARBA" id="ARBA00023015"/>
    </source>
</evidence>
<organism evidence="8 9">
    <name type="scientific">Kalanchoe fedtschenkoi</name>
    <name type="common">Lavender scallops</name>
    <name type="synonym">South American air plant</name>
    <dbReference type="NCBI Taxonomy" id="63787"/>
    <lineage>
        <taxon>Eukaryota</taxon>
        <taxon>Viridiplantae</taxon>
        <taxon>Streptophyta</taxon>
        <taxon>Embryophyta</taxon>
        <taxon>Tracheophyta</taxon>
        <taxon>Spermatophyta</taxon>
        <taxon>Magnoliopsida</taxon>
        <taxon>eudicotyledons</taxon>
        <taxon>Gunneridae</taxon>
        <taxon>Pentapetalae</taxon>
        <taxon>Saxifragales</taxon>
        <taxon>Crassulaceae</taxon>
        <taxon>Kalanchoe</taxon>
    </lineage>
</organism>
<keyword evidence="2" id="KW-0805">Transcription regulation</keyword>